<dbReference type="InterPro" id="IPR003591">
    <property type="entry name" value="Leu-rich_rpt_typical-subtyp"/>
</dbReference>
<dbReference type="EnsemblPlants" id="EMT02815">
    <property type="protein sequence ID" value="EMT02815"/>
    <property type="gene ID" value="F775_25466"/>
</dbReference>
<dbReference type="InterPro" id="IPR053211">
    <property type="entry name" value="DNA_repair-toleration"/>
</dbReference>
<dbReference type="PANTHER" id="PTHR48060">
    <property type="entry name" value="DNA DAMAGE-REPAIR/TOLERATION PROTEIN DRT100"/>
    <property type="match status" value="1"/>
</dbReference>
<protein>
    <submittedName>
        <fullName evidence="8">Tyrosine-sulfated glycopeptide receptor 1</fullName>
    </submittedName>
</protein>
<reference evidence="8" key="1">
    <citation type="submission" date="2015-06" db="UniProtKB">
        <authorList>
            <consortium name="EnsemblPlants"/>
        </authorList>
    </citation>
    <scope>IDENTIFICATION</scope>
</reference>
<dbReference type="PANTHER" id="PTHR48060:SF19">
    <property type="entry name" value="LEUCINE-RICH REPEAT-CONTAINING N-TERMINAL PLANT-TYPE DOMAIN-CONTAINING PROTEIN"/>
    <property type="match status" value="1"/>
</dbReference>
<dbReference type="FunFam" id="3.80.10.10:FF:000213">
    <property type="entry name" value="Tyrosine-sulfated glycopeptide receptor 1"/>
    <property type="match status" value="1"/>
</dbReference>
<evidence type="ECO:0000256" key="3">
    <source>
        <dbReference type="ARBA" id="ARBA00022475"/>
    </source>
</evidence>
<organism evidence="8">
    <name type="scientific">Aegilops tauschii</name>
    <name type="common">Tausch's goatgrass</name>
    <name type="synonym">Aegilops squarrosa</name>
    <dbReference type="NCBI Taxonomy" id="37682"/>
    <lineage>
        <taxon>Eukaryota</taxon>
        <taxon>Viridiplantae</taxon>
        <taxon>Streptophyta</taxon>
        <taxon>Embryophyta</taxon>
        <taxon>Tracheophyta</taxon>
        <taxon>Spermatophyta</taxon>
        <taxon>Magnoliopsida</taxon>
        <taxon>Liliopsida</taxon>
        <taxon>Poales</taxon>
        <taxon>Poaceae</taxon>
        <taxon>BOP clade</taxon>
        <taxon>Pooideae</taxon>
        <taxon>Triticodae</taxon>
        <taxon>Triticeae</taxon>
        <taxon>Triticinae</taxon>
        <taxon>Aegilops</taxon>
    </lineage>
</organism>
<accession>R7W154</accession>
<dbReference type="PRINTS" id="PR00019">
    <property type="entry name" value="LEURICHRPT"/>
</dbReference>
<dbReference type="InterPro" id="IPR001611">
    <property type="entry name" value="Leu-rich_rpt"/>
</dbReference>
<keyword evidence="6" id="KW-0677">Repeat</keyword>
<dbReference type="GO" id="GO:0005886">
    <property type="term" value="C:plasma membrane"/>
    <property type="evidence" value="ECO:0007669"/>
    <property type="project" value="UniProtKB-SubCell"/>
</dbReference>
<sequence length="607" mass="66147">MAACEQEERVNSDGDRSVKAKPVERKCWKSVKKCSGFSKIVHDFTKMRVMAYLSDAAKCVTDVSLASKGLEGRLSPSLGNLTDLLRVNLSHNSLSGGLPLELVSSDSIVVLDVSFNRLRGDMQELPSSTARPLQVLNISSNLFTGGFPSTWKVMNNLVALNASNNSFTGQIPSYLCSSSSLLAVVDLCYNQFTGSIPPGLGNCSMLRVLKAGHNHLRGALPNELFDASLLEYLSLPNNHLNGKLDGAQIIKLRNLANLNLGGNYFSGKIPDSIGQLKKLEELHLDHNKMSGELPSALSNCTNLITVDLKSNHFNGELTKVNFSSLLSLRNLDLLYNNFTGTIPESIYSCSKLAALRISGNNLHGQLSPRIASLKSLTFLSLGFNNFTNITNTLRILKNCEIPKALMEMPMLKSDRIAPRLDPRAFELPVYGTPSRQYRTHIAFRKVLELGNNNLTGEIPPEIGQLISLHSLNLSSNDLSGKIPISICNLTNLSALDLSNNNLTGAVPSALSSLHFLSRFNISYNDLEGPVPSGGQFDTFEISGFDGNNKLCGAMLIHKCGSAEPPPATIMSIKQTDYKTGFAIAFSVFFGVGVLYDQIVLSKYFGWY</sequence>
<name>R7W154_AEGTA</name>
<evidence type="ECO:0000256" key="4">
    <source>
        <dbReference type="ARBA" id="ARBA00022614"/>
    </source>
</evidence>
<comment type="subcellular location">
    <subcellularLocation>
        <location evidence="1">Cell membrane</location>
    </subcellularLocation>
</comment>
<keyword evidence="5" id="KW-0732">Signal</keyword>
<evidence type="ECO:0000256" key="7">
    <source>
        <dbReference type="ARBA" id="ARBA00023136"/>
    </source>
</evidence>
<dbReference type="SUPFAM" id="SSF52058">
    <property type="entry name" value="L domain-like"/>
    <property type="match status" value="2"/>
</dbReference>
<dbReference type="FunFam" id="3.80.10.10:FF:000530">
    <property type="entry name" value="Receptor-like protein 2"/>
    <property type="match status" value="1"/>
</dbReference>
<dbReference type="Gene3D" id="3.80.10.10">
    <property type="entry name" value="Ribonuclease Inhibitor"/>
    <property type="match status" value="3"/>
</dbReference>
<evidence type="ECO:0000256" key="2">
    <source>
        <dbReference type="ARBA" id="ARBA00009592"/>
    </source>
</evidence>
<dbReference type="FunFam" id="3.80.10.10:FF:000469">
    <property type="entry name" value="Receptor-like protein 2"/>
    <property type="match status" value="1"/>
</dbReference>
<dbReference type="Pfam" id="PF00560">
    <property type="entry name" value="LRR_1"/>
    <property type="match status" value="9"/>
</dbReference>
<comment type="similarity">
    <text evidence="2">Belongs to the RLP family.</text>
</comment>
<evidence type="ECO:0000313" key="8">
    <source>
        <dbReference type="EnsemblPlants" id="EMT02815"/>
    </source>
</evidence>
<dbReference type="AlphaFoldDB" id="R7W154"/>
<keyword evidence="4" id="KW-0433">Leucine-rich repeat</keyword>
<keyword evidence="3" id="KW-1003">Cell membrane</keyword>
<evidence type="ECO:0000256" key="6">
    <source>
        <dbReference type="ARBA" id="ARBA00022737"/>
    </source>
</evidence>
<proteinExistence type="inferred from homology"/>
<keyword evidence="7" id="KW-0472">Membrane</keyword>
<dbReference type="InterPro" id="IPR032675">
    <property type="entry name" value="LRR_dom_sf"/>
</dbReference>
<dbReference type="SMART" id="SM00369">
    <property type="entry name" value="LRR_TYP"/>
    <property type="match status" value="4"/>
</dbReference>
<evidence type="ECO:0000256" key="1">
    <source>
        <dbReference type="ARBA" id="ARBA00004236"/>
    </source>
</evidence>
<evidence type="ECO:0000256" key="5">
    <source>
        <dbReference type="ARBA" id="ARBA00022729"/>
    </source>
</evidence>